<comment type="subcellular location">
    <subcellularLocation>
        <location evidence="1">Cytoplasmic vesicle</location>
        <location evidence="1">Secretory vesicle membrane</location>
        <topology evidence="1">Multi-pass membrane protein</topology>
    </subcellularLocation>
</comment>
<dbReference type="InterPro" id="IPR002524">
    <property type="entry name" value="Cation_efflux"/>
</dbReference>
<evidence type="ECO:0000256" key="8">
    <source>
        <dbReference type="ARBA" id="ARBA00022989"/>
    </source>
</evidence>
<dbReference type="FunFam" id="1.20.1510.10:FF:000002">
    <property type="entry name" value="zinc transporter 3 isoform X1"/>
    <property type="match status" value="1"/>
</dbReference>
<evidence type="ECO:0000259" key="15">
    <source>
        <dbReference type="Pfam" id="PF01545"/>
    </source>
</evidence>
<dbReference type="GO" id="GO:0005385">
    <property type="term" value="F:zinc ion transmembrane transporter activity"/>
    <property type="evidence" value="ECO:0007669"/>
    <property type="project" value="TreeGrafter"/>
</dbReference>
<dbReference type="AlphaFoldDB" id="A0AAJ7JG41"/>
<dbReference type="SUPFAM" id="SSF160240">
    <property type="entry name" value="Cation efflux protein cytoplasmic domain-like"/>
    <property type="match status" value="1"/>
</dbReference>
<proteinExistence type="inferred from homology"/>
<organism evidence="17 18">
    <name type="scientific">Ceratina calcarata</name>
    <dbReference type="NCBI Taxonomy" id="156304"/>
    <lineage>
        <taxon>Eukaryota</taxon>
        <taxon>Metazoa</taxon>
        <taxon>Ecdysozoa</taxon>
        <taxon>Arthropoda</taxon>
        <taxon>Hexapoda</taxon>
        <taxon>Insecta</taxon>
        <taxon>Pterygota</taxon>
        <taxon>Neoptera</taxon>
        <taxon>Endopterygota</taxon>
        <taxon>Hymenoptera</taxon>
        <taxon>Apocrita</taxon>
        <taxon>Aculeata</taxon>
        <taxon>Apoidea</taxon>
        <taxon>Anthophila</taxon>
        <taxon>Apidae</taxon>
        <taxon>Ceratina</taxon>
        <taxon>Zadontomerus</taxon>
    </lineage>
</organism>
<comment type="catalytic activity">
    <reaction evidence="12">
        <text>Zn(2+)(in) + 2 H(+)(out) = Zn(2+)(out) + 2 H(+)(in)</text>
        <dbReference type="Rhea" id="RHEA:72627"/>
        <dbReference type="ChEBI" id="CHEBI:15378"/>
        <dbReference type="ChEBI" id="CHEBI:29105"/>
    </reaction>
</comment>
<feature type="domain" description="Cation efflux protein transmembrane" evidence="15">
    <location>
        <begin position="125"/>
        <end position="348"/>
    </location>
</feature>
<evidence type="ECO:0000256" key="9">
    <source>
        <dbReference type="ARBA" id="ARBA00023065"/>
    </source>
</evidence>
<keyword evidence="17" id="KW-1185">Reference proteome</keyword>
<dbReference type="GO" id="GO:0030658">
    <property type="term" value="C:transport vesicle membrane"/>
    <property type="evidence" value="ECO:0007669"/>
    <property type="project" value="UniProtKB-SubCell"/>
</dbReference>
<dbReference type="Pfam" id="PF01545">
    <property type="entry name" value="Cation_efflux"/>
    <property type="match status" value="1"/>
</dbReference>
<dbReference type="InterPro" id="IPR058533">
    <property type="entry name" value="Cation_efflux_TM"/>
</dbReference>
<dbReference type="PANTHER" id="PTHR11562">
    <property type="entry name" value="CATION EFFLUX PROTEIN/ ZINC TRANSPORTER"/>
    <property type="match status" value="1"/>
</dbReference>
<protein>
    <submittedName>
        <fullName evidence="18">Zinc transporter 2-like isoform X1</fullName>
    </submittedName>
</protein>
<dbReference type="InterPro" id="IPR050681">
    <property type="entry name" value="CDF/SLC30A"/>
</dbReference>
<keyword evidence="5" id="KW-0479">Metal-binding</keyword>
<feature type="transmembrane region" description="Helical" evidence="14">
    <location>
        <begin position="187"/>
        <end position="214"/>
    </location>
</feature>
<keyword evidence="8 14" id="KW-1133">Transmembrane helix</keyword>
<feature type="transmembrane region" description="Helical" evidence="14">
    <location>
        <begin position="226"/>
        <end position="247"/>
    </location>
</feature>
<evidence type="ECO:0000313" key="17">
    <source>
        <dbReference type="Proteomes" id="UP000694925"/>
    </source>
</evidence>
<evidence type="ECO:0000256" key="7">
    <source>
        <dbReference type="ARBA" id="ARBA00022906"/>
    </source>
</evidence>
<comment type="similarity">
    <text evidence="2">Belongs to the cation diffusion facilitator (CDF) transporter (TC 2.A.4) family. SLC30A subfamily.</text>
</comment>
<dbReference type="Proteomes" id="UP000694925">
    <property type="component" value="Unplaced"/>
</dbReference>
<evidence type="ECO:0000313" key="18">
    <source>
        <dbReference type="RefSeq" id="XP_017891947.1"/>
    </source>
</evidence>
<evidence type="ECO:0000256" key="3">
    <source>
        <dbReference type="ARBA" id="ARBA00022448"/>
    </source>
</evidence>
<keyword evidence="3" id="KW-0813">Transport</keyword>
<feature type="transmembrane region" description="Helical" evidence="14">
    <location>
        <begin position="155"/>
        <end position="175"/>
    </location>
</feature>
<keyword evidence="4 14" id="KW-0812">Transmembrane</keyword>
<evidence type="ECO:0000256" key="5">
    <source>
        <dbReference type="ARBA" id="ARBA00022723"/>
    </source>
</evidence>
<dbReference type="GO" id="GO:0005886">
    <property type="term" value="C:plasma membrane"/>
    <property type="evidence" value="ECO:0007669"/>
    <property type="project" value="TreeGrafter"/>
</dbReference>
<dbReference type="KEGG" id="ccal:108632123"/>
<feature type="transmembrane region" description="Helical" evidence="14">
    <location>
        <begin position="319"/>
        <end position="340"/>
    </location>
</feature>
<dbReference type="GO" id="GO:0010043">
    <property type="term" value="P:response to zinc ion"/>
    <property type="evidence" value="ECO:0007669"/>
    <property type="project" value="TreeGrafter"/>
</dbReference>
<accession>A0AAJ7JG41</accession>
<keyword evidence="9" id="KW-0406">Ion transport</keyword>
<evidence type="ECO:0000256" key="13">
    <source>
        <dbReference type="SAM" id="MobiDB-lite"/>
    </source>
</evidence>
<feature type="region of interest" description="Disordered" evidence="13">
    <location>
        <begin position="250"/>
        <end position="275"/>
    </location>
</feature>
<feature type="domain" description="Cation efflux protein cytoplasmic" evidence="16">
    <location>
        <begin position="352"/>
        <end position="426"/>
    </location>
</feature>
<dbReference type="NCBIfam" id="TIGR01297">
    <property type="entry name" value="CDF"/>
    <property type="match status" value="1"/>
</dbReference>
<evidence type="ECO:0000256" key="10">
    <source>
        <dbReference type="ARBA" id="ARBA00023136"/>
    </source>
</evidence>
<evidence type="ECO:0000256" key="14">
    <source>
        <dbReference type="SAM" id="Phobius"/>
    </source>
</evidence>
<dbReference type="Pfam" id="PF16916">
    <property type="entry name" value="ZT_dimer"/>
    <property type="match status" value="1"/>
</dbReference>
<feature type="transmembrane region" description="Helical" evidence="14">
    <location>
        <begin position="290"/>
        <end position="313"/>
    </location>
</feature>
<dbReference type="RefSeq" id="XP_017891947.1">
    <property type="nucleotide sequence ID" value="XM_018036458.2"/>
</dbReference>
<evidence type="ECO:0000256" key="2">
    <source>
        <dbReference type="ARBA" id="ARBA00008873"/>
    </source>
</evidence>
<evidence type="ECO:0000256" key="6">
    <source>
        <dbReference type="ARBA" id="ARBA00022833"/>
    </source>
</evidence>
<dbReference type="SUPFAM" id="SSF161111">
    <property type="entry name" value="Cation efflux protein transmembrane domain-like"/>
    <property type="match status" value="1"/>
</dbReference>
<keyword evidence="10 14" id="KW-0472">Membrane</keyword>
<feature type="transmembrane region" description="Helical" evidence="14">
    <location>
        <begin position="125"/>
        <end position="149"/>
    </location>
</feature>
<gene>
    <name evidence="18" type="primary">LOC108632123</name>
</gene>
<evidence type="ECO:0000256" key="1">
    <source>
        <dbReference type="ARBA" id="ARBA00004638"/>
    </source>
</evidence>
<keyword evidence="11" id="KW-0968">Cytoplasmic vesicle</keyword>
<keyword evidence="7" id="KW-0864">Zinc transport</keyword>
<sequence length="442" mass="49169">MADNDLENREIVKKNLVCATILPYSDSEFKDKAVYGYGTSIPPNNNETDESEASSKKVIFCVHGKLSGCCTVVKSSNSPISENSTTTTTSTTTIVDLQNNSTTAPEDHCHRERNEEIDKKARRKLLLASTLCVIFMIAEIVGGVLSNSLAIATDAAHLLTDFASFMISLFSIWVASRPATRKMPFGWYRAEVIGALTSVLLIWVVTGILFYLAVERVIHEDFELDVTVMLITSAVGVAINLIMGLSLHQHSHSHGHGHGHEHESHKSSRNPENPILDEEVDRTNINVRAAFIHVLGDFIQSVGVLIAALVIYFKPDWKIVDPICTFLFSLLVILTTVAIIKDVMNVLMEGIPKGFEYSQVESTFMQIEGVVKVHNLRIWALSLDKTALSAHLAIKPGASPHDILRTATRNIHDKYKFFEMTLQIEEFDERMENCKQCKALSQ</sequence>
<dbReference type="InterPro" id="IPR027469">
    <property type="entry name" value="Cation_efflux_TMD_sf"/>
</dbReference>
<dbReference type="Gene3D" id="1.20.1510.10">
    <property type="entry name" value="Cation efflux protein transmembrane domain"/>
    <property type="match status" value="1"/>
</dbReference>
<evidence type="ECO:0000256" key="12">
    <source>
        <dbReference type="ARBA" id="ARBA00048349"/>
    </source>
</evidence>
<evidence type="ECO:0000256" key="4">
    <source>
        <dbReference type="ARBA" id="ARBA00022692"/>
    </source>
</evidence>
<dbReference type="GeneID" id="108632123"/>
<dbReference type="InterPro" id="IPR027470">
    <property type="entry name" value="Cation_efflux_CTD"/>
</dbReference>
<dbReference type="InterPro" id="IPR036837">
    <property type="entry name" value="Cation_efflux_CTD_sf"/>
</dbReference>
<keyword evidence="6" id="KW-0862">Zinc</keyword>
<evidence type="ECO:0000256" key="11">
    <source>
        <dbReference type="ARBA" id="ARBA00023329"/>
    </source>
</evidence>
<evidence type="ECO:0000259" key="16">
    <source>
        <dbReference type="Pfam" id="PF16916"/>
    </source>
</evidence>
<dbReference type="PANTHER" id="PTHR11562:SF17">
    <property type="entry name" value="RE54080P-RELATED"/>
    <property type="match status" value="1"/>
</dbReference>
<name>A0AAJ7JG41_9HYME</name>
<dbReference type="GO" id="GO:0046872">
    <property type="term" value="F:metal ion binding"/>
    <property type="evidence" value="ECO:0007669"/>
    <property type="project" value="UniProtKB-KW"/>
</dbReference>
<reference evidence="18" key="1">
    <citation type="submission" date="2025-08" db="UniProtKB">
        <authorList>
            <consortium name="RefSeq"/>
        </authorList>
    </citation>
    <scope>IDENTIFICATION</scope>
    <source>
        <tissue evidence="18">Whole body</tissue>
    </source>
</reference>